<proteinExistence type="predicted"/>
<comment type="caution">
    <text evidence="1">The sequence shown here is derived from an EMBL/GenBank/DDBJ whole genome shotgun (WGS) entry which is preliminary data.</text>
</comment>
<gene>
    <name evidence="1" type="ORF">BTO08_19865</name>
</gene>
<evidence type="ECO:0000313" key="2">
    <source>
        <dbReference type="Proteomes" id="UP000238730"/>
    </source>
</evidence>
<organism evidence="1 2">
    <name type="scientific">Photobacterium angustum</name>
    <dbReference type="NCBI Taxonomy" id="661"/>
    <lineage>
        <taxon>Bacteria</taxon>
        <taxon>Pseudomonadati</taxon>
        <taxon>Pseudomonadota</taxon>
        <taxon>Gammaproteobacteria</taxon>
        <taxon>Vibrionales</taxon>
        <taxon>Vibrionaceae</taxon>
        <taxon>Photobacterium</taxon>
    </lineage>
</organism>
<dbReference type="Proteomes" id="UP000238730">
    <property type="component" value="Unassembled WGS sequence"/>
</dbReference>
<reference evidence="1 2" key="1">
    <citation type="submission" date="2016-12" db="EMBL/GenBank/DDBJ databases">
        <title>Diversity of luminous bacteria.</title>
        <authorList>
            <person name="Yoshizawa S."/>
            <person name="Kogure K."/>
        </authorList>
    </citation>
    <scope>NUCLEOTIDE SEQUENCE [LARGE SCALE GENOMIC DNA]</scope>
    <source>
        <strain evidence="1 2">LC1-200</strain>
    </source>
</reference>
<sequence>MFSDILATSVEEFAHDCMLLCEQHYPTIHSRGMQEDHLAKTLCRRIATNCAQQNAPLKITHIDKSQHTSQAIYCLQHEHSYIWVIAHHFISANKARRDALLSTIEQVQRNFSTNGEHYLMVIADHWFDRSKASKELPAWWLGELPENHLEYAATGIKLQYSESSFTESVKQRFHLINGSMSIKHPFVRHNNQSPVLRYIFLTAIYKID</sequence>
<dbReference type="AlphaFoldDB" id="A0A2S7VMP9"/>
<evidence type="ECO:0000313" key="1">
    <source>
        <dbReference type="EMBL" id="PQJ62950.1"/>
    </source>
</evidence>
<accession>A0A2S7VMP9</accession>
<name>A0A2S7VMP9_PHOAN</name>
<dbReference type="EMBL" id="MSCJ01000003">
    <property type="protein sequence ID" value="PQJ62950.1"/>
    <property type="molecule type" value="Genomic_DNA"/>
</dbReference>
<protein>
    <submittedName>
        <fullName evidence="1">Uncharacterized protein</fullName>
    </submittedName>
</protein>